<keyword evidence="6" id="KW-1185">Reference proteome</keyword>
<dbReference type="InterPro" id="IPR011057">
    <property type="entry name" value="Mss4-like_sf"/>
</dbReference>
<dbReference type="InterPro" id="IPR006913">
    <property type="entry name" value="CENP-V/GFA"/>
</dbReference>
<protein>
    <submittedName>
        <fullName evidence="5">GFA family protein</fullName>
    </submittedName>
</protein>
<name>A0AAW9SPL7_9RHOB</name>
<dbReference type="SUPFAM" id="SSF51316">
    <property type="entry name" value="Mss4-like"/>
    <property type="match status" value="1"/>
</dbReference>
<gene>
    <name evidence="5" type="ORF">ABFB10_20870</name>
</gene>
<reference evidence="5 6" key="1">
    <citation type="submission" date="2024-05" db="EMBL/GenBank/DDBJ databases">
        <title>Genome sequence of Ponticoccus litoralis KCCM 90028.</title>
        <authorList>
            <person name="Kim J.M."/>
            <person name="Lee J.K."/>
            <person name="Choi B.J."/>
            <person name="Bayburt H."/>
            <person name="Baek J.H."/>
            <person name="Jeon C.O."/>
        </authorList>
    </citation>
    <scope>NUCLEOTIDE SEQUENCE [LARGE SCALE GENOMIC DNA]</scope>
    <source>
        <strain evidence="5 6">KCCM 90028</strain>
    </source>
</reference>
<evidence type="ECO:0000313" key="5">
    <source>
        <dbReference type="EMBL" id="MEN9063064.1"/>
    </source>
</evidence>
<dbReference type="InterPro" id="IPR052355">
    <property type="entry name" value="CENP-V-like"/>
</dbReference>
<keyword evidence="3" id="KW-0862">Zinc</keyword>
<dbReference type="PANTHER" id="PTHR28620">
    <property type="entry name" value="CENTROMERE PROTEIN V"/>
    <property type="match status" value="1"/>
</dbReference>
<evidence type="ECO:0000256" key="1">
    <source>
        <dbReference type="ARBA" id="ARBA00005495"/>
    </source>
</evidence>
<evidence type="ECO:0000256" key="2">
    <source>
        <dbReference type="ARBA" id="ARBA00022723"/>
    </source>
</evidence>
<dbReference type="EMBL" id="JBDNCH010000004">
    <property type="protein sequence ID" value="MEN9063064.1"/>
    <property type="molecule type" value="Genomic_DNA"/>
</dbReference>
<evidence type="ECO:0000313" key="6">
    <source>
        <dbReference type="Proteomes" id="UP001428774"/>
    </source>
</evidence>
<organism evidence="5 6">
    <name type="scientific">Ponticoccus litoralis</name>
    <dbReference type="NCBI Taxonomy" id="422297"/>
    <lineage>
        <taxon>Bacteria</taxon>
        <taxon>Pseudomonadati</taxon>
        <taxon>Pseudomonadota</taxon>
        <taxon>Alphaproteobacteria</taxon>
        <taxon>Rhodobacterales</taxon>
        <taxon>Roseobacteraceae</taxon>
        <taxon>Ponticoccus</taxon>
    </lineage>
</organism>
<dbReference type="AlphaFoldDB" id="A0AAW9SPL7"/>
<evidence type="ECO:0000256" key="3">
    <source>
        <dbReference type="ARBA" id="ARBA00022833"/>
    </source>
</evidence>
<feature type="domain" description="CENP-V/GFA" evidence="4">
    <location>
        <begin position="8"/>
        <end position="122"/>
    </location>
</feature>
<evidence type="ECO:0000259" key="4">
    <source>
        <dbReference type="PROSITE" id="PS51891"/>
    </source>
</evidence>
<comment type="similarity">
    <text evidence="1">Belongs to the Gfa family.</text>
</comment>
<proteinExistence type="inferred from homology"/>
<dbReference type="PANTHER" id="PTHR28620:SF1">
    <property type="entry name" value="CENP-V_GFA DOMAIN-CONTAINING PROTEIN"/>
    <property type="match status" value="1"/>
</dbReference>
<dbReference type="Proteomes" id="UP001428774">
    <property type="component" value="Unassembled WGS sequence"/>
</dbReference>
<sequence>MLDLLKTYCGGCHCGGLAFEAAIDFSEGTSRCNCTFCRKTRNWTAATTPEHFRITQGGKLIRKYDATDQGGNYHCFCSICGVRLFSEGDIPELGGAYVTVAIAALDDASIEELKSAPITWMDGLHDNWFSPPQETEHL</sequence>
<dbReference type="PROSITE" id="PS51891">
    <property type="entry name" value="CENP_V_GFA"/>
    <property type="match status" value="1"/>
</dbReference>
<accession>A0AAW9SPL7</accession>
<dbReference type="RefSeq" id="WP_347168172.1">
    <property type="nucleotide sequence ID" value="NZ_JBDNCH010000004.1"/>
</dbReference>
<comment type="caution">
    <text evidence="5">The sequence shown here is derived from an EMBL/GenBank/DDBJ whole genome shotgun (WGS) entry which is preliminary data.</text>
</comment>
<dbReference type="Gene3D" id="2.170.150.70">
    <property type="match status" value="1"/>
</dbReference>
<dbReference type="Pfam" id="PF04828">
    <property type="entry name" value="GFA"/>
    <property type="match status" value="1"/>
</dbReference>
<keyword evidence="2" id="KW-0479">Metal-binding</keyword>
<dbReference type="GO" id="GO:0016846">
    <property type="term" value="F:carbon-sulfur lyase activity"/>
    <property type="evidence" value="ECO:0007669"/>
    <property type="project" value="InterPro"/>
</dbReference>
<dbReference type="GO" id="GO:0046872">
    <property type="term" value="F:metal ion binding"/>
    <property type="evidence" value="ECO:0007669"/>
    <property type="project" value="UniProtKB-KW"/>
</dbReference>